<feature type="region of interest" description="Disordered" evidence="8">
    <location>
        <begin position="500"/>
        <end position="541"/>
    </location>
</feature>
<evidence type="ECO:0000256" key="8">
    <source>
        <dbReference type="SAM" id="MobiDB-lite"/>
    </source>
</evidence>
<evidence type="ECO:0000256" key="2">
    <source>
        <dbReference type="ARBA" id="ARBA00022475"/>
    </source>
</evidence>
<gene>
    <name evidence="10" type="ORF">Pan14r_21890</name>
</gene>
<organism evidence="10 11">
    <name type="scientific">Crateriforma conspicua</name>
    <dbReference type="NCBI Taxonomy" id="2527996"/>
    <lineage>
        <taxon>Bacteria</taxon>
        <taxon>Pseudomonadati</taxon>
        <taxon>Planctomycetota</taxon>
        <taxon>Planctomycetia</taxon>
        <taxon>Planctomycetales</taxon>
        <taxon>Planctomycetaceae</taxon>
        <taxon>Crateriforma</taxon>
    </lineage>
</organism>
<proteinExistence type="predicted"/>
<sequence>MQWMIAISFILSLACSLLLVRIVRAFARTVGLVDRPDAERKVHEKPVALAGGVAVFLSVATTFALSLVLDRTLGYHVLGTIQMRWYVLFGAALAILVVGLVDDVWSLRGRQKLLLQIVIIGLMIGAGTQIHQIGLFGYEISLGVFSIPVTMLWLLLAVNALNLIDGADGMASTVGMIIAIGLGILGFVGASPLSGVVGFALAGALLGFLVYNKPPASIYLGDAGSMMIGLFVGTLAIWSNLKESTVLASAPMAILAIPLFDSSAAIVRRRLTGRSIYATDRGHMHHLLQLKYGPHGLLIVVGLACLVTTVVAVLGEVYSEPWWAMFGVILVIAVLIQTRSFGHSEARLIFNRAAHFIESFFMHPERCEQSKQHRRLQLQGDAPWELVWEPLVGFAKKHDLAKMKVNISMPWLHESYHATWQSVRLPERAQQMVMEVPLFAERQNGDEMVDISVGKLELVALGKSTAIYQNLEDFLTKLDESKAPITKIMLDLERRQLKGKGAAVATVGRPETETSDTVASLSGETAEQPPVDSESHAVSSS</sequence>
<evidence type="ECO:0000256" key="9">
    <source>
        <dbReference type="SAM" id="Phobius"/>
    </source>
</evidence>
<protein>
    <submittedName>
        <fullName evidence="10">WecA-like glycosyltransferase</fullName>
        <ecNumber evidence="10">2.7.8.33</ecNumber>
    </submittedName>
</protein>
<evidence type="ECO:0000256" key="3">
    <source>
        <dbReference type="ARBA" id="ARBA00022679"/>
    </source>
</evidence>
<feature type="transmembrane region" description="Helical" evidence="9">
    <location>
        <begin position="170"/>
        <end position="187"/>
    </location>
</feature>
<feature type="transmembrane region" description="Helical" evidence="9">
    <location>
        <begin position="6"/>
        <end position="27"/>
    </location>
</feature>
<name>A0A5C5Y949_9PLAN</name>
<feature type="transmembrane region" description="Helical" evidence="9">
    <location>
        <begin position="140"/>
        <end position="158"/>
    </location>
</feature>
<dbReference type="GO" id="GO:0005886">
    <property type="term" value="C:plasma membrane"/>
    <property type="evidence" value="ECO:0007669"/>
    <property type="project" value="UniProtKB-SubCell"/>
</dbReference>
<evidence type="ECO:0000256" key="7">
    <source>
        <dbReference type="PIRSR" id="PIRSR600715-1"/>
    </source>
</evidence>
<feature type="binding site" evidence="7">
    <location>
        <position position="162"/>
    </location>
    <ligand>
        <name>Mg(2+)</name>
        <dbReference type="ChEBI" id="CHEBI:18420"/>
    </ligand>
</feature>
<evidence type="ECO:0000256" key="4">
    <source>
        <dbReference type="ARBA" id="ARBA00022692"/>
    </source>
</evidence>
<dbReference type="EC" id="2.7.8.33" evidence="10"/>
<dbReference type="PANTHER" id="PTHR22926:SF3">
    <property type="entry name" value="UNDECAPRENYL-PHOSPHATE ALPHA-N-ACETYLGLUCOSAMINYL 1-PHOSPHATE TRANSFERASE"/>
    <property type="match status" value="1"/>
</dbReference>
<feature type="transmembrane region" description="Helical" evidence="9">
    <location>
        <begin position="113"/>
        <end position="134"/>
    </location>
</feature>
<feature type="transmembrane region" description="Helical" evidence="9">
    <location>
        <begin position="81"/>
        <end position="101"/>
    </location>
</feature>
<dbReference type="AlphaFoldDB" id="A0A5C5Y949"/>
<feature type="transmembrane region" description="Helical" evidence="9">
    <location>
        <begin position="321"/>
        <end position="342"/>
    </location>
</feature>
<dbReference type="Pfam" id="PF00953">
    <property type="entry name" value="Glycos_transf_4"/>
    <property type="match status" value="1"/>
</dbReference>
<evidence type="ECO:0000313" key="10">
    <source>
        <dbReference type="EMBL" id="TWT69892.1"/>
    </source>
</evidence>
<keyword evidence="11" id="KW-1185">Reference proteome</keyword>
<dbReference type="RefSeq" id="WP_197203556.1">
    <property type="nucleotide sequence ID" value="NZ_SJPL01000001.1"/>
</dbReference>
<evidence type="ECO:0000256" key="5">
    <source>
        <dbReference type="ARBA" id="ARBA00022989"/>
    </source>
</evidence>
<keyword evidence="4 9" id="KW-0812">Transmembrane</keyword>
<keyword evidence="2" id="KW-1003">Cell membrane</keyword>
<dbReference type="GO" id="GO:0036380">
    <property type="term" value="F:UDP-N-acetylglucosamine-undecaprenyl-phosphate N-acetylglucosaminephosphotransferase activity"/>
    <property type="evidence" value="ECO:0007669"/>
    <property type="project" value="UniProtKB-EC"/>
</dbReference>
<dbReference type="GO" id="GO:0009103">
    <property type="term" value="P:lipopolysaccharide biosynthetic process"/>
    <property type="evidence" value="ECO:0007669"/>
    <property type="project" value="TreeGrafter"/>
</dbReference>
<keyword evidence="7" id="KW-0479">Metal-binding</keyword>
<keyword evidence="5 9" id="KW-1133">Transmembrane helix</keyword>
<comment type="subcellular location">
    <subcellularLocation>
        <location evidence="1">Cell membrane</location>
        <topology evidence="1">Multi-pass membrane protein</topology>
    </subcellularLocation>
</comment>
<dbReference type="GO" id="GO:0044038">
    <property type="term" value="P:cell wall macromolecule biosynthetic process"/>
    <property type="evidence" value="ECO:0007669"/>
    <property type="project" value="TreeGrafter"/>
</dbReference>
<dbReference type="EMBL" id="SJPL01000001">
    <property type="protein sequence ID" value="TWT69892.1"/>
    <property type="molecule type" value="Genomic_DNA"/>
</dbReference>
<keyword evidence="7" id="KW-0460">Magnesium</keyword>
<dbReference type="GO" id="GO:0071555">
    <property type="term" value="P:cell wall organization"/>
    <property type="evidence" value="ECO:0007669"/>
    <property type="project" value="TreeGrafter"/>
</dbReference>
<comment type="caution">
    <text evidence="10">The sequence shown here is derived from an EMBL/GenBank/DDBJ whole genome shotgun (WGS) entry which is preliminary data.</text>
</comment>
<reference evidence="10 11" key="1">
    <citation type="submission" date="2019-02" db="EMBL/GenBank/DDBJ databases">
        <title>Deep-cultivation of Planctomycetes and their phenomic and genomic characterization uncovers novel biology.</title>
        <authorList>
            <person name="Wiegand S."/>
            <person name="Jogler M."/>
            <person name="Boedeker C."/>
            <person name="Pinto D."/>
            <person name="Vollmers J."/>
            <person name="Rivas-Marin E."/>
            <person name="Kohn T."/>
            <person name="Peeters S.H."/>
            <person name="Heuer A."/>
            <person name="Rast P."/>
            <person name="Oberbeckmann S."/>
            <person name="Bunk B."/>
            <person name="Jeske O."/>
            <person name="Meyerdierks A."/>
            <person name="Storesund J.E."/>
            <person name="Kallscheuer N."/>
            <person name="Luecker S."/>
            <person name="Lage O.M."/>
            <person name="Pohl T."/>
            <person name="Merkel B.J."/>
            <person name="Hornburger P."/>
            <person name="Mueller R.-W."/>
            <person name="Bruemmer F."/>
            <person name="Labrenz M."/>
            <person name="Spormann A.M."/>
            <person name="Op Den Camp H."/>
            <person name="Overmann J."/>
            <person name="Amann R."/>
            <person name="Jetten M.S.M."/>
            <person name="Mascher T."/>
            <person name="Medema M.H."/>
            <person name="Devos D.P."/>
            <person name="Kaster A.-K."/>
            <person name="Ovreas L."/>
            <person name="Rohde M."/>
            <person name="Galperin M.Y."/>
            <person name="Jogler C."/>
        </authorList>
    </citation>
    <scope>NUCLEOTIDE SEQUENCE [LARGE SCALE GENOMIC DNA]</scope>
    <source>
        <strain evidence="10 11">Pan14r</strain>
    </source>
</reference>
<dbReference type="InterPro" id="IPR000715">
    <property type="entry name" value="Glycosyl_transferase_4"/>
</dbReference>
<accession>A0A5C5Y949</accession>
<evidence type="ECO:0000256" key="6">
    <source>
        <dbReference type="ARBA" id="ARBA00023136"/>
    </source>
</evidence>
<dbReference type="CDD" id="cd06853">
    <property type="entry name" value="GT_WecA_like"/>
    <property type="match status" value="1"/>
</dbReference>
<evidence type="ECO:0000256" key="1">
    <source>
        <dbReference type="ARBA" id="ARBA00004651"/>
    </source>
</evidence>
<feature type="transmembrane region" description="Helical" evidence="9">
    <location>
        <begin position="296"/>
        <end position="315"/>
    </location>
</feature>
<dbReference type="PANTHER" id="PTHR22926">
    <property type="entry name" value="PHOSPHO-N-ACETYLMURAMOYL-PENTAPEPTIDE-TRANSFERASE"/>
    <property type="match status" value="1"/>
</dbReference>
<feature type="compositionally biased region" description="Polar residues" evidence="8">
    <location>
        <begin position="515"/>
        <end position="525"/>
    </location>
</feature>
<keyword evidence="3 10" id="KW-0808">Transferase</keyword>
<feature type="transmembrane region" description="Helical" evidence="9">
    <location>
        <begin position="218"/>
        <end position="239"/>
    </location>
</feature>
<keyword evidence="6 9" id="KW-0472">Membrane</keyword>
<feature type="binding site" evidence="7">
    <location>
        <position position="222"/>
    </location>
    <ligand>
        <name>Mg(2+)</name>
        <dbReference type="ChEBI" id="CHEBI:18420"/>
    </ligand>
</feature>
<dbReference type="GO" id="GO:0046872">
    <property type="term" value="F:metal ion binding"/>
    <property type="evidence" value="ECO:0007669"/>
    <property type="project" value="UniProtKB-KW"/>
</dbReference>
<feature type="transmembrane region" description="Helical" evidence="9">
    <location>
        <begin position="47"/>
        <end position="69"/>
    </location>
</feature>
<evidence type="ECO:0000313" key="11">
    <source>
        <dbReference type="Proteomes" id="UP000317238"/>
    </source>
</evidence>
<dbReference type="Proteomes" id="UP000317238">
    <property type="component" value="Unassembled WGS sequence"/>
</dbReference>
<feature type="transmembrane region" description="Helical" evidence="9">
    <location>
        <begin position="245"/>
        <end position="267"/>
    </location>
</feature>
<comment type="cofactor">
    <cofactor evidence="7">
        <name>Mg(2+)</name>
        <dbReference type="ChEBI" id="CHEBI:18420"/>
    </cofactor>
</comment>